<proteinExistence type="predicted"/>
<reference evidence="1 2" key="1">
    <citation type="submission" date="2013-02" db="EMBL/GenBank/DDBJ databases">
        <title>The Genome Sequence of Acinetobacter sp. CIP 56.2.</title>
        <authorList>
            <consortium name="The Broad Institute Genome Sequencing Platform"/>
            <consortium name="The Broad Institute Genome Sequencing Center for Infectious Disease"/>
            <person name="Cerqueira G."/>
            <person name="Feldgarden M."/>
            <person name="Courvalin P."/>
            <person name="Perichon B."/>
            <person name="Grillot-Courvalin C."/>
            <person name="Clermont D."/>
            <person name="Rocha E."/>
            <person name="Yoon E.-J."/>
            <person name="Nemec A."/>
            <person name="Walker B."/>
            <person name="Young S.K."/>
            <person name="Zeng Q."/>
            <person name="Gargeya S."/>
            <person name="Fitzgerald M."/>
            <person name="Haas B."/>
            <person name="Abouelleil A."/>
            <person name="Alvarado L."/>
            <person name="Arachchi H.M."/>
            <person name="Berlin A.M."/>
            <person name="Chapman S.B."/>
            <person name="Dewar J."/>
            <person name="Goldberg J."/>
            <person name="Griggs A."/>
            <person name="Gujja S."/>
            <person name="Hansen M."/>
            <person name="Howarth C."/>
            <person name="Imamovic A."/>
            <person name="Larimer J."/>
            <person name="McCowan C."/>
            <person name="Murphy C."/>
            <person name="Neiman D."/>
            <person name="Pearson M."/>
            <person name="Priest M."/>
            <person name="Roberts A."/>
            <person name="Saif S."/>
            <person name="Shea T."/>
            <person name="Sisk P."/>
            <person name="Sykes S."/>
            <person name="Wortman J."/>
            <person name="Nusbaum C."/>
            <person name="Birren B."/>
        </authorList>
    </citation>
    <scope>NUCLEOTIDE SEQUENCE [LARGE SCALE GENOMIC DNA]</scope>
    <source>
        <strain evidence="1 2">CIP 56.2</strain>
    </source>
</reference>
<name>N8WAI7_9GAMM</name>
<sequence>MASFQGMTIEEALKSEPVLKTADLEQILKRSSRTLCRWQDEEEFENPMPKPFSACRNSGNNYDSGKILTWFQSLPLRKKKKR</sequence>
<accession>N8WAI7</accession>
<dbReference type="EMBL" id="APPH01000010">
    <property type="protein sequence ID" value="ENV08941.1"/>
    <property type="molecule type" value="Genomic_DNA"/>
</dbReference>
<comment type="caution">
    <text evidence="1">The sequence shown here is derived from an EMBL/GenBank/DDBJ whole genome shotgun (WGS) entry which is preliminary data.</text>
</comment>
<dbReference type="AlphaFoldDB" id="N8WAI7"/>
<evidence type="ECO:0000313" key="2">
    <source>
        <dbReference type="Proteomes" id="UP000013209"/>
    </source>
</evidence>
<dbReference type="Proteomes" id="UP000013209">
    <property type="component" value="Unassembled WGS sequence"/>
</dbReference>
<dbReference type="eggNOG" id="ENOG503036S">
    <property type="taxonomic scope" value="Bacteria"/>
</dbReference>
<protein>
    <submittedName>
        <fullName evidence="1">Uncharacterized protein</fullName>
    </submittedName>
</protein>
<dbReference type="RefSeq" id="WP_004805755.1">
    <property type="nucleotide sequence ID" value="NZ_JAUMJI010000005.1"/>
</dbReference>
<organism evidence="1 2">
    <name type="scientific">Acinetobacter higginsii</name>
    <dbReference type="NCBI Taxonomy" id="70347"/>
    <lineage>
        <taxon>Bacteria</taxon>
        <taxon>Pseudomonadati</taxon>
        <taxon>Pseudomonadota</taxon>
        <taxon>Gammaproteobacteria</taxon>
        <taxon>Moraxellales</taxon>
        <taxon>Moraxellaceae</taxon>
        <taxon>Acinetobacter</taxon>
    </lineage>
</organism>
<dbReference type="STRING" id="1144672.F966_02586"/>
<gene>
    <name evidence="1" type="ORF">F966_02586</name>
</gene>
<dbReference type="PATRIC" id="fig|1144672.3.peg.2481"/>
<dbReference type="HOGENOM" id="CLU_2534963_0_0_6"/>
<evidence type="ECO:0000313" key="1">
    <source>
        <dbReference type="EMBL" id="ENV08941.1"/>
    </source>
</evidence>